<accession>A0A067BP42</accession>
<feature type="compositionally biased region" description="Basic residues" evidence="1">
    <location>
        <begin position="38"/>
        <end position="48"/>
    </location>
</feature>
<reference evidence="2 3" key="1">
    <citation type="journal article" date="2013" name="PLoS Genet.">
        <title>Distinctive expansion of potential virulence genes in the genome of the oomycete fish pathogen Saprolegnia parasitica.</title>
        <authorList>
            <person name="Jiang R.H."/>
            <person name="de Bruijn I."/>
            <person name="Haas B.J."/>
            <person name="Belmonte R."/>
            <person name="Lobach L."/>
            <person name="Christie J."/>
            <person name="van den Ackerveken G."/>
            <person name="Bottin A."/>
            <person name="Bulone V."/>
            <person name="Diaz-Moreno S.M."/>
            <person name="Dumas B."/>
            <person name="Fan L."/>
            <person name="Gaulin E."/>
            <person name="Govers F."/>
            <person name="Grenville-Briggs L.J."/>
            <person name="Horner N.R."/>
            <person name="Levin J.Z."/>
            <person name="Mammella M."/>
            <person name="Meijer H.J."/>
            <person name="Morris P."/>
            <person name="Nusbaum C."/>
            <person name="Oome S."/>
            <person name="Phillips A.J."/>
            <person name="van Rooyen D."/>
            <person name="Rzeszutek E."/>
            <person name="Saraiva M."/>
            <person name="Secombes C.J."/>
            <person name="Seidl M.F."/>
            <person name="Snel B."/>
            <person name="Stassen J.H."/>
            <person name="Sykes S."/>
            <person name="Tripathy S."/>
            <person name="van den Berg H."/>
            <person name="Vega-Arreguin J.C."/>
            <person name="Wawra S."/>
            <person name="Young S.K."/>
            <person name="Zeng Q."/>
            <person name="Dieguez-Uribeondo J."/>
            <person name="Russ C."/>
            <person name="Tyler B.M."/>
            <person name="van West P."/>
        </authorList>
    </citation>
    <scope>NUCLEOTIDE SEQUENCE [LARGE SCALE GENOMIC DNA]</scope>
    <source>
        <strain evidence="2 3">CBS 223.65</strain>
    </source>
</reference>
<dbReference type="AlphaFoldDB" id="A0A067BP42"/>
<protein>
    <submittedName>
        <fullName evidence="2">Uncharacterized protein</fullName>
    </submittedName>
</protein>
<organism evidence="2 3">
    <name type="scientific">Saprolegnia parasitica (strain CBS 223.65)</name>
    <dbReference type="NCBI Taxonomy" id="695850"/>
    <lineage>
        <taxon>Eukaryota</taxon>
        <taxon>Sar</taxon>
        <taxon>Stramenopiles</taxon>
        <taxon>Oomycota</taxon>
        <taxon>Saprolegniomycetes</taxon>
        <taxon>Saprolegniales</taxon>
        <taxon>Saprolegniaceae</taxon>
        <taxon>Saprolegnia</taxon>
    </lineage>
</organism>
<gene>
    <name evidence="2" type="ORF">SPRG_16085</name>
</gene>
<dbReference type="RefSeq" id="XP_012210765.1">
    <property type="nucleotide sequence ID" value="XM_012355375.1"/>
</dbReference>
<dbReference type="KEGG" id="spar:SPRG_16085"/>
<evidence type="ECO:0000313" key="3">
    <source>
        <dbReference type="Proteomes" id="UP000030745"/>
    </source>
</evidence>
<keyword evidence="3" id="KW-1185">Reference proteome</keyword>
<evidence type="ECO:0000313" key="2">
    <source>
        <dbReference type="EMBL" id="KDO18530.1"/>
    </source>
</evidence>
<proteinExistence type="predicted"/>
<feature type="region of interest" description="Disordered" evidence="1">
    <location>
        <begin position="1"/>
        <end position="107"/>
    </location>
</feature>
<feature type="compositionally biased region" description="Low complexity" evidence="1">
    <location>
        <begin position="76"/>
        <end position="107"/>
    </location>
</feature>
<dbReference type="EMBL" id="KK583423">
    <property type="protein sequence ID" value="KDO18530.1"/>
    <property type="molecule type" value="Genomic_DNA"/>
</dbReference>
<name>A0A067BP42_SAPPC</name>
<evidence type="ECO:0000256" key="1">
    <source>
        <dbReference type="SAM" id="MobiDB-lite"/>
    </source>
</evidence>
<sequence length="152" mass="16053">MAPFFARSAPNASPRFKARRVPGKEMRFARCRSATSTRSKRARARRARPAPSDTAPAVAQAHGIPNDRSDKLPKVPHAFPNTAPAPATPRAMANAKALRSRAAPAPATKAHKKVWASLAPAVGPFDAPAPYAGIAMGKPLGLSVHEDAFTCN</sequence>
<dbReference type="VEuPathDB" id="FungiDB:SPRG_16085"/>
<dbReference type="GeneID" id="24137743"/>
<dbReference type="Proteomes" id="UP000030745">
    <property type="component" value="Unassembled WGS sequence"/>
</dbReference>